<evidence type="ECO:0000259" key="2">
    <source>
        <dbReference type="PROSITE" id="PS51677"/>
    </source>
</evidence>
<dbReference type="CDD" id="cd10917">
    <property type="entry name" value="CE4_NodB_like_6s_7s"/>
    <property type="match status" value="1"/>
</dbReference>
<evidence type="ECO:0000313" key="4">
    <source>
        <dbReference type="Proteomes" id="UP000887023"/>
    </source>
</evidence>
<protein>
    <submittedName>
        <fullName evidence="3">Polysaccharide deacetylase family protein</fullName>
    </submittedName>
</protein>
<dbReference type="InterPro" id="IPR002509">
    <property type="entry name" value="NODB_dom"/>
</dbReference>
<dbReference type="PANTHER" id="PTHR10587">
    <property type="entry name" value="GLYCOSYL TRANSFERASE-RELATED"/>
    <property type="match status" value="1"/>
</dbReference>
<dbReference type="Proteomes" id="UP000887023">
    <property type="component" value="Chromosome"/>
</dbReference>
<dbReference type="SUPFAM" id="SSF88713">
    <property type="entry name" value="Glycoside hydrolase/deacetylase"/>
    <property type="match status" value="1"/>
</dbReference>
<feature type="signal peptide" evidence="1">
    <location>
        <begin position="1"/>
        <end position="25"/>
    </location>
</feature>
<reference evidence="3" key="1">
    <citation type="submission" date="2021-07" db="EMBL/GenBank/DDBJ databases">
        <title>Candidatus Kaistella beijingensis sp. nov. isolated from a municipal wastewater treatment plant is involved in sludge foaming.</title>
        <authorList>
            <person name="Song Y."/>
            <person name="Liu S.-J."/>
        </authorList>
    </citation>
    <scope>NUCLEOTIDE SEQUENCE</scope>
    <source>
        <strain evidence="3">DSM 43998</strain>
    </source>
</reference>
<dbReference type="NCBIfam" id="TIGR01409">
    <property type="entry name" value="TAT_signal_seq"/>
    <property type="match status" value="1"/>
</dbReference>
<sequence length="254" mass="27345">MDRRRFLTALAAGTVAALAAPSALAVAEPSRPLLPTLPGISLLPKIPVSAGTLTLLPNAGQRMALTVDDGENTEVVAAFIQFARDTGARFTFFVTGRYASWAANRDALRPLVESGQIQLANHTWSHADLAKLPERQVADDLVRCQNFLRDTFGVDGGPYLRLPYGSSSPAVVKVAADLGYPRIVDWSGQLEDTAAPRTDEPAIVDLARTHFKPGGIVLCTANDPAITHTYGQLIDVIRERKLELVTLNDVLLPV</sequence>
<dbReference type="InterPro" id="IPR019546">
    <property type="entry name" value="TAT_signal_bac_arc"/>
</dbReference>
<keyword evidence="4" id="KW-1185">Reference proteome</keyword>
<dbReference type="InterPro" id="IPR011330">
    <property type="entry name" value="Glyco_hydro/deAcase_b/a-brl"/>
</dbReference>
<feature type="domain" description="NodB homology" evidence="2">
    <location>
        <begin position="61"/>
        <end position="245"/>
    </location>
</feature>
<dbReference type="Pfam" id="PF01522">
    <property type="entry name" value="Polysacc_deac_1"/>
    <property type="match status" value="1"/>
</dbReference>
<feature type="chain" id="PRO_5046248522" evidence="1">
    <location>
        <begin position="26"/>
        <end position="254"/>
    </location>
</feature>
<proteinExistence type="predicted"/>
<accession>A0ABX8SDM8</accession>
<gene>
    <name evidence="3" type="ORF">KV203_09725</name>
</gene>
<dbReference type="InterPro" id="IPR006311">
    <property type="entry name" value="TAT_signal"/>
</dbReference>
<dbReference type="PROSITE" id="PS51318">
    <property type="entry name" value="TAT"/>
    <property type="match status" value="1"/>
</dbReference>
<dbReference type="EMBL" id="CP079105">
    <property type="protein sequence ID" value="QXQ15536.1"/>
    <property type="molecule type" value="Genomic_DNA"/>
</dbReference>
<evidence type="ECO:0000256" key="1">
    <source>
        <dbReference type="SAM" id="SignalP"/>
    </source>
</evidence>
<organism evidence="3 4">
    <name type="scientific">Skermania pinensis</name>
    <dbReference type="NCBI Taxonomy" id="39122"/>
    <lineage>
        <taxon>Bacteria</taxon>
        <taxon>Bacillati</taxon>
        <taxon>Actinomycetota</taxon>
        <taxon>Actinomycetes</taxon>
        <taxon>Mycobacteriales</taxon>
        <taxon>Gordoniaceae</taxon>
        <taxon>Skermania</taxon>
    </lineage>
</organism>
<dbReference type="Gene3D" id="3.20.20.370">
    <property type="entry name" value="Glycoside hydrolase/deacetylase"/>
    <property type="match status" value="1"/>
</dbReference>
<dbReference type="PROSITE" id="PS51677">
    <property type="entry name" value="NODB"/>
    <property type="match status" value="1"/>
</dbReference>
<evidence type="ECO:0000313" key="3">
    <source>
        <dbReference type="EMBL" id="QXQ15536.1"/>
    </source>
</evidence>
<keyword evidence="1" id="KW-0732">Signal</keyword>
<dbReference type="InterPro" id="IPR050248">
    <property type="entry name" value="Polysacc_deacetylase_ArnD"/>
</dbReference>
<name>A0ABX8SDM8_9ACTN</name>
<dbReference type="RefSeq" id="WP_066470000.1">
    <property type="nucleotide sequence ID" value="NZ_CBCRUZ010000001.1"/>
</dbReference>